<accession>I7JCP5</accession>
<evidence type="ECO:0000313" key="2">
    <source>
        <dbReference type="Proteomes" id="UP000002899"/>
    </source>
</evidence>
<dbReference type="InterPro" id="IPR008570">
    <property type="entry name" value="ESCRT-II_cplx_Vps25-sub"/>
</dbReference>
<dbReference type="Pfam" id="PF05871">
    <property type="entry name" value="ESCRT-II"/>
    <property type="match status" value="1"/>
</dbReference>
<reference evidence="1 2" key="1">
    <citation type="journal article" date="2012" name="Nucleic Acids Res.">
        <title>Sequencing of the smallest Apicomplexan genome from the human pathogen Babesia microti.</title>
        <authorList>
            <person name="Cornillot E."/>
            <person name="Hadj-Kaddour K."/>
            <person name="Dassouli A."/>
            <person name="Noel B."/>
            <person name="Ranwez V."/>
            <person name="Vacherie B."/>
            <person name="Augagneur Y."/>
            <person name="Bres V."/>
            <person name="Duclos A."/>
            <person name="Randazzo S."/>
            <person name="Carcy B."/>
            <person name="Debierre-Grockiego F."/>
            <person name="Delbecq S."/>
            <person name="Moubri-Menage K."/>
            <person name="Shams-Eldin H."/>
            <person name="Usmani-Brown S."/>
            <person name="Bringaud F."/>
            <person name="Wincker P."/>
            <person name="Vivares C.P."/>
            <person name="Schwarz R.T."/>
            <person name="Schetters T.P."/>
            <person name="Krause P.J."/>
            <person name="Gorenflot A."/>
            <person name="Berry V."/>
            <person name="Barbe V."/>
            <person name="Ben Mamoun C."/>
        </authorList>
    </citation>
    <scope>NUCLEOTIDE SEQUENCE [LARGE SCALE GENOMIC DNA]</scope>
    <source>
        <strain evidence="1 2">RI</strain>
    </source>
</reference>
<dbReference type="AlphaFoldDB" id="I7JCP5"/>
<dbReference type="RefSeq" id="XP_012649758.1">
    <property type="nucleotide sequence ID" value="XM_012794304.1"/>
</dbReference>
<protein>
    <submittedName>
        <fullName evidence="1">ESCRT-II complex subunit VPS25</fullName>
    </submittedName>
</protein>
<dbReference type="GeneID" id="24425797"/>
<dbReference type="VEuPathDB" id="PiroplasmaDB:BmR1_04g05760"/>
<dbReference type="GO" id="GO:0000814">
    <property type="term" value="C:ESCRT II complex"/>
    <property type="evidence" value="ECO:0007669"/>
    <property type="project" value="InterPro"/>
</dbReference>
<name>I7JCP5_BABMR</name>
<evidence type="ECO:0000313" key="1">
    <source>
        <dbReference type="EMBL" id="CCF75350.1"/>
    </source>
</evidence>
<dbReference type="InterPro" id="IPR036390">
    <property type="entry name" value="WH_DNA-bd_sf"/>
</dbReference>
<dbReference type="GO" id="GO:0071985">
    <property type="term" value="P:multivesicular body sorting pathway"/>
    <property type="evidence" value="ECO:0007669"/>
    <property type="project" value="InterPro"/>
</dbReference>
<dbReference type="Gene3D" id="1.10.10.570">
    <property type="entry name" value="Winged helix' DNA-binding domain. Chain C. Domain 1"/>
    <property type="match status" value="1"/>
</dbReference>
<dbReference type="InterPro" id="IPR014041">
    <property type="entry name" value="ESCRT-II_cplx_Vps25-sub_N"/>
</dbReference>
<dbReference type="Proteomes" id="UP000002899">
    <property type="component" value="Chromosome IV"/>
</dbReference>
<proteinExistence type="predicted"/>
<dbReference type="OrthoDB" id="245150at2759"/>
<keyword evidence="2" id="KW-1185">Reference proteome</keyword>
<dbReference type="KEGG" id="bmic:BmR1_04g05760"/>
<reference evidence="1 2" key="3">
    <citation type="journal article" date="2016" name="Sci. Rep.">
        <title>Genome-wide diversity and gene expression profiling of Babesia microti isolates identify polymorphic genes that mediate host-pathogen interactions.</title>
        <authorList>
            <person name="Silva J.C."/>
            <person name="Cornillot E."/>
            <person name="McCracken C."/>
            <person name="Usmani-Brown S."/>
            <person name="Dwivedi A."/>
            <person name="Ifeonu O.O."/>
            <person name="Crabtree J."/>
            <person name="Gotia H.T."/>
            <person name="Virji A.Z."/>
            <person name="Reynes C."/>
            <person name="Colinge J."/>
            <person name="Kumar V."/>
            <person name="Lawres L."/>
            <person name="Pazzi J.E."/>
            <person name="Pablo J.V."/>
            <person name="Hung C."/>
            <person name="Brancato J."/>
            <person name="Kumari P."/>
            <person name="Orvis J."/>
            <person name="Tretina K."/>
            <person name="Chibucos M."/>
            <person name="Ott S."/>
            <person name="Sadzewicz L."/>
            <person name="Sengamalay N."/>
            <person name="Shetty A.C."/>
            <person name="Su Q."/>
            <person name="Tallon L."/>
            <person name="Fraser C.M."/>
            <person name="Frutos R."/>
            <person name="Molina D.M."/>
            <person name="Krause P.J."/>
            <person name="Ben Mamoun C."/>
        </authorList>
    </citation>
    <scope>NUCLEOTIDE SEQUENCE [LARGE SCALE GENOMIC DNA]</scope>
    <source>
        <strain evidence="1 2">RI</strain>
    </source>
</reference>
<dbReference type="SUPFAM" id="SSF46785">
    <property type="entry name" value="Winged helix' DNA-binding domain"/>
    <property type="match status" value="1"/>
</dbReference>
<dbReference type="EMBL" id="LN871599">
    <property type="protein sequence ID" value="CCF75350.1"/>
    <property type="molecule type" value="Genomic_DNA"/>
</dbReference>
<organism evidence="1 2">
    <name type="scientific">Babesia microti (strain RI)</name>
    <dbReference type="NCBI Taxonomy" id="1133968"/>
    <lineage>
        <taxon>Eukaryota</taxon>
        <taxon>Sar</taxon>
        <taxon>Alveolata</taxon>
        <taxon>Apicomplexa</taxon>
        <taxon>Aconoidasida</taxon>
        <taxon>Piroplasmida</taxon>
        <taxon>Babesiidae</taxon>
        <taxon>Babesia</taxon>
    </lineage>
</organism>
<sequence length="265" mass="31342">MNLDITLCNSFCSLDEQTLLNFPPFYTEQINLNILHSQLESWHRIIASNATLIASKFLHITDTQCMDAPFTNVAINRNINRYFLVLIIEYLIEQKLALWLEPLSDLTMKNIFMTLVKDTNAMSTLYIKHMEFRDNLRTMDKNTEKLKDSNYYQIEQLKLTRNNYFKCQIKDTRAALYPIPIDKLCEELKEFAKLLCLYDNVETVYNLFYSPLGHKYKFHRLPDEHITYLVSILVHNKWATIILPPSVKNNIEYNQNIKNLGIRFI</sequence>
<reference evidence="1 2" key="2">
    <citation type="journal article" date="2013" name="PLoS ONE">
        <title>Whole genome mapping and re-organization of the nuclear and mitochondrial genomes of Babesia microti isolates.</title>
        <authorList>
            <person name="Cornillot E."/>
            <person name="Dassouli A."/>
            <person name="Garg A."/>
            <person name="Pachikara N."/>
            <person name="Randazzo S."/>
            <person name="Depoix D."/>
            <person name="Carcy B."/>
            <person name="Delbecq S."/>
            <person name="Frutos R."/>
            <person name="Silva J.C."/>
            <person name="Sutton R."/>
            <person name="Krause P.J."/>
            <person name="Mamoun C.B."/>
        </authorList>
    </citation>
    <scope>NUCLEOTIDE SEQUENCE [LARGE SCALE GENOMIC DNA]</scope>
    <source>
        <strain evidence="1 2">RI</strain>
    </source>
</reference>